<feature type="coiled-coil region" evidence="2">
    <location>
        <begin position="251"/>
        <end position="278"/>
    </location>
</feature>
<dbReference type="OrthoDB" id="1727522at2759"/>
<dbReference type="InterPro" id="IPR003307">
    <property type="entry name" value="W2_domain"/>
</dbReference>
<dbReference type="FunFam" id="1.25.40.180:FF:000006">
    <property type="entry name" value="Basic leucine zipper and W2 domain-containing protein 1"/>
    <property type="match status" value="1"/>
</dbReference>
<organism evidence="5">
    <name type="scientific">Sarcoptes scabiei</name>
    <name type="common">Itch mite</name>
    <name type="synonym">Acarus scabiei</name>
    <dbReference type="NCBI Taxonomy" id="52283"/>
    <lineage>
        <taxon>Eukaryota</taxon>
        <taxon>Metazoa</taxon>
        <taxon>Ecdysozoa</taxon>
        <taxon>Arthropoda</taxon>
        <taxon>Chelicerata</taxon>
        <taxon>Arachnida</taxon>
        <taxon>Acari</taxon>
        <taxon>Acariformes</taxon>
        <taxon>Sarcoptiformes</taxon>
        <taxon>Astigmata</taxon>
        <taxon>Psoroptidia</taxon>
        <taxon>Sarcoptoidea</taxon>
        <taxon>Sarcoptidae</taxon>
        <taxon>Sarcoptinae</taxon>
        <taxon>Sarcoptes</taxon>
    </lineage>
</organism>
<evidence type="ECO:0000259" key="4">
    <source>
        <dbReference type="PROSITE" id="PS51363"/>
    </source>
</evidence>
<evidence type="ECO:0000313" key="7">
    <source>
        <dbReference type="Proteomes" id="UP000070412"/>
    </source>
</evidence>
<dbReference type="Proteomes" id="UP000070412">
    <property type="component" value="Unassembled WGS sequence"/>
</dbReference>
<dbReference type="CDD" id="cd11560">
    <property type="entry name" value="W2_eIF5C_like"/>
    <property type="match status" value="1"/>
</dbReference>
<proteinExistence type="inferred from homology"/>
<dbReference type="InterPro" id="IPR051245">
    <property type="entry name" value="eIF5-mimic_regulator"/>
</dbReference>
<evidence type="ECO:0000256" key="3">
    <source>
        <dbReference type="SAM" id="MobiDB-lite"/>
    </source>
</evidence>
<dbReference type="GO" id="GO:0005737">
    <property type="term" value="C:cytoplasm"/>
    <property type="evidence" value="ECO:0007669"/>
    <property type="project" value="TreeGrafter"/>
</dbReference>
<reference evidence="7" key="1">
    <citation type="journal article" date="2020" name="PLoS Negl. Trop. Dis.">
        <title>High-quality nuclear genome for Sarcoptes scabiei-A critical resource for a neglected parasite.</title>
        <authorList>
            <person name="Korhonen P.K."/>
            <person name="Gasser R.B."/>
            <person name="Ma G."/>
            <person name="Wang T."/>
            <person name="Stroehlein A.J."/>
            <person name="Young N.D."/>
            <person name="Ang C.S."/>
            <person name="Fernando D.D."/>
            <person name="Lu H.C."/>
            <person name="Taylor S."/>
            <person name="Reynolds S.L."/>
            <person name="Mofiz E."/>
            <person name="Najaraj S.H."/>
            <person name="Gowda H."/>
            <person name="Madugundu A."/>
            <person name="Renuse S."/>
            <person name="Holt D."/>
            <person name="Pandey A."/>
            <person name="Papenfuss A.T."/>
            <person name="Fischer K."/>
        </authorList>
    </citation>
    <scope>NUCLEOTIDE SEQUENCE [LARGE SCALE GENOMIC DNA]</scope>
</reference>
<feature type="domain" description="W2" evidence="4">
    <location>
        <begin position="241"/>
        <end position="418"/>
    </location>
</feature>
<name>A0A834VEW9_SARSC</name>
<keyword evidence="2" id="KW-0175">Coiled coil</keyword>
<dbReference type="SMART" id="SM00515">
    <property type="entry name" value="eIF5C"/>
    <property type="match status" value="1"/>
</dbReference>
<dbReference type="PROSITE" id="PS51363">
    <property type="entry name" value="W2"/>
    <property type="match status" value="1"/>
</dbReference>
<evidence type="ECO:0000313" key="5">
    <source>
        <dbReference type="EMBL" id="KAF7491233.1"/>
    </source>
</evidence>
<keyword evidence="7" id="KW-1185">Reference proteome</keyword>
<dbReference type="Pfam" id="PF25504">
    <property type="entry name" value="HEAT_5MP1_2"/>
    <property type="match status" value="1"/>
</dbReference>
<reference evidence="5" key="2">
    <citation type="submission" date="2020-01" db="EMBL/GenBank/DDBJ databases">
        <authorList>
            <person name="Korhonen P.K.K."/>
            <person name="Guangxu M.G."/>
            <person name="Wang T.W."/>
            <person name="Stroehlein A.J.S."/>
            <person name="Young N.D."/>
            <person name="Ang C.-S.A."/>
            <person name="Fernando D.W.F."/>
            <person name="Lu H.L."/>
            <person name="Taylor S.T."/>
            <person name="Ehtesham M.E.M."/>
            <person name="Najaraj S.H.N."/>
            <person name="Harsha G.H.G."/>
            <person name="Madugundu A.M."/>
            <person name="Renuse S.R."/>
            <person name="Holt D.H."/>
            <person name="Pandey A.P."/>
            <person name="Papenfuss A.P."/>
            <person name="Gasser R.B.G."/>
            <person name="Fischer K.F."/>
        </authorList>
    </citation>
    <scope>NUCLEOTIDE SEQUENCE</scope>
    <source>
        <strain evidence="5">SSS_KF_BRIS2020</strain>
    </source>
</reference>
<reference evidence="6" key="3">
    <citation type="submission" date="2022-06" db="UniProtKB">
        <authorList>
            <consortium name="EnsemblMetazoa"/>
        </authorList>
    </citation>
    <scope>IDENTIFICATION</scope>
</reference>
<dbReference type="PANTHER" id="PTHR14208">
    <property type="entry name" value="BASIC LEUCINE ZIPPER AND W2 DOMAIN-CONTAINING PROTEIN"/>
    <property type="match status" value="1"/>
</dbReference>
<dbReference type="InterPro" id="IPR043510">
    <property type="entry name" value="W2_5MP1/2"/>
</dbReference>
<evidence type="ECO:0000256" key="1">
    <source>
        <dbReference type="ARBA" id="ARBA00008151"/>
    </source>
</evidence>
<dbReference type="InterPro" id="IPR016024">
    <property type="entry name" value="ARM-type_fold"/>
</dbReference>
<feature type="region of interest" description="Disordered" evidence="3">
    <location>
        <begin position="1"/>
        <end position="26"/>
    </location>
</feature>
<sequence length="427" mass="49410">MNQKAERPTLQGQRIKTRKRDEKEKFDPQGFRDSIILGIKETNGDLEQLSKFLDVSGSKLDYRRYGESLCDILIAGGLLAPGGTLLTDNDPDQTTTNYSVFGRDSDDDSLKAFTQVFVRLIRRYKYLEKSLEDDLRKIVVFLRAFTADDRLKLAKLFAYLLASGHITVAPLKTLLEQDLLVKEGLAFEFLLQVLQSWQNEKDASTVWAALRKSGLDSKLLDFIPKSKSSQDVFSEAMLQYGLKQLLAYQEAQRVETLKKGLSNEIQNLINEGAMLKELIAAVKDYMSEFSLTEHEVIVIVWNTLMNNVEWNKKEELVADQAVKHLRAYIPLIVEFTKSSKAEMTLLLRIQDYCYENMNFLKAFQKIVLLFYKNDVISEDVILRWYKKDHLPKGKSIFLEQMKRFIDWLINAEKNRMKNKALKFGRNR</sequence>
<dbReference type="AlphaFoldDB" id="A0A834VEW9"/>
<dbReference type="SUPFAM" id="SSF48371">
    <property type="entry name" value="ARM repeat"/>
    <property type="match status" value="1"/>
</dbReference>
<protein>
    <submittedName>
        <fullName evidence="5">Basic leucine zipper and W2 domain-containing protein 1-A</fullName>
    </submittedName>
</protein>
<dbReference type="Gene3D" id="1.25.40.180">
    <property type="match status" value="2"/>
</dbReference>
<evidence type="ECO:0000313" key="6">
    <source>
        <dbReference type="EnsemblMetazoa" id="KAF7491233.1"/>
    </source>
</evidence>
<dbReference type="EMBL" id="WVUK01000060">
    <property type="protein sequence ID" value="KAF7491233.1"/>
    <property type="molecule type" value="Genomic_DNA"/>
</dbReference>
<dbReference type="EnsemblMetazoa" id="SSS_6732s_mrna">
    <property type="protein sequence ID" value="KAF7491233.1"/>
    <property type="gene ID" value="SSS_6732"/>
</dbReference>
<dbReference type="GO" id="GO:0006417">
    <property type="term" value="P:regulation of translation"/>
    <property type="evidence" value="ECO:0007669"/>
    <property type="project" value="UniProtKB-ARBA"/>
</dbReference>
<evidence type="ECO:0000256" key="2">
    <source>
        <dbReference type="SAM" id="Coils"/>
    </source>
</evidence>
<accession>A0A834VEW9</accession>
<dbReference type="InterPro" id="IPR057397">
    <property type="entry name" value="HEAT_5MP1_2"/>
</dbReference>
<dbReference type="GO" id="GO:0016020">
    <property type="term" value="C:membrane"/>
    <property type="evidence" value="ECO:0007669"/>
    <property type="project" value="TreeGrafter"/>
</dbReference>
<gene>
    <name evidence="5" type="ORF">SSS_6732</name>
</gene>
<comment type="similarity">
    <text evidence="1">Belongs to the BZW family.</text>
</comment>
<dbReference type="Pfam" id="PF02020">
    <property type="entry name" value="W2"/>
    <property type="match status" value="1"/>
</dbReference>
<dbReference type="PANTHER" id="PTHR14208:SF2">
    <property type="entry name" value="PROTEIN KRASAVIETZ"/>
    <property type="match status" value="1"/>
</dbReference>